<evidence type="ECO:0000256" key="1">
    <source>
        <dbReference type="SAM" id="MobiDB-lite"/>
    </source>
</evidence>
<dbReference type="InterPro" id="IPR000873">
    <property type="entry name" value="AMP-dep_synth/lig_dom"/>
</dbReference>
<evidence type="ECO:0000313" key="4">
    <source>
        <dbReference type="EMBL" id="MDJ1135792.1"/>
    </source>
</evidence>
<dbReference type="Gene3D" id="3.40.50.12780">
    <property type="entry name" value="N-terminal domain of ligase-like"/>
    <property type="match status" value="1"/>
</dbReference>
<dbReference type="InterPro" id="IPR042099">
    <property type="entry name" value="ANL_N_sf"/>
</dbReference>
<dbReference type="EMBL" id="JANCPR020000032">
    <property type="protein sequence ID" value="MDJ1135792.1"/>
    <property type="molecule type" value="Genomic_DNA"/>
</dbReference>
<dbReference type="Pfam" id="PF13193">
    <property type="entry name" value="AMP-binding_C"/>
    <property type="match status" value="1"/>
</dbReference>
<reference evidence="4 5" key="1">
    <citation type="submission" date="2023-05" db="EMBL/GenBank/DDBJ databases">
        <title>Streptantibioticus silvisoli sp. nov., acidotolerant actinomycetes 1 from pine litter.</title>
        <authorList>
            <person name="Swiecimska M."/>
            <person name="Golinska P."/>
            <person name="Sangal V."/>
            <person name="Wachnowicz B."/>
            <person name="Goodfellow M."/>
        </authorList>
    </citation>
    <scope>NUCLEOTIDE SEQUENCE [LARGE SCALE GENOMIC DNA]</scope>
    <source>
        <strain evidence="4 5">DSM 42109</strain>
    </source>
</reference>
<dbReference type="RefSeq" id="WP_274046486.1">
    <property type="nucleotide sequence ID" value="NZ_JANCPR020000032.1"/>
</dbReference>
<dbReference type="InterPro" id="IPR050237">
    <property type="entry name" value="ATP-dep_AMP-bd_enzyme"/>
</dbReference>
<organism evidence="4 5">
    <name type="scientific">Streptomyces iconiensis</name>
    <dbReference type="NCBI Taxonomy" id="1384038"/>
    <lineage>
        <taxon>Bacteria</taxon>
        <taxon>Bacillati</taxon>
        <taxon>Actinomycetota</taxon>
        <taxon>Actinomycetes</taxon>
        <taxon>Kitasatosporales</taxon>
        <taxon>Streptomycetaceae</taxon>
        <taxon>Streptomyces</taxon>
    </lineage>
</organism>
<evidence type="ECO:0000259" key="2">
    <source>
        <dbReference type="Pfam" id="PF00501"/>
    </source>
</evidence>
<accession>A0ABT7A420</accession>
<feature type="region of interest" description="Disordered" evidence="1">
    <location>
        <begin position="1"/>
        <end position="23"/>
    </location>
</feature>
<dbReference type="Pfam" id="PF00501">
    <property type="entry name" value="AMP-binding"/>
    <property type="match status" value="1"/>
</dbReference>
<dbReference type="InterPro" id="IPR025110">
    <property type="entry name" value="AMP-bd_C"/>
</dbReference>
<comment type="caution">
    <text evidence="4">The sequence shown here is derived from an EMBL/GenBank/DDBJ whole genome shotgun (WGS) entry which is preliminary data.</text>
</comment>
<keyword evidence="5" id="KW-1185">Reference proteome</keyword>
<dbReference type="Gene3D" id="3.30.300.30">
    <property type="match status" value="1"/>
</dbReference>
<dbReference type="PANTHER" id="PTHR43767">
    <property type="entry name" value="LONG-CHAIN-FATTY-ACID--COA LIGASE"/>
    <property type="match status" value="1"/>
</dbReference>
<dbReference type="PANTHER" id="PTHR43767:SF1">
    <property type="entry name" value="NONRIBOSOMAL PEPTIDE SYNTHASE PES1 (EUROFUNG)-RELATED"/>
    <property type="match status" value="1"/>
</dbReference>
<dbReference type="InterPro" id="IPR045851">
    <property type="entry name" value="AMP-bd_C_sf"/>
</dbReference>
<feature type="domain" description="AMP-binding enzyme C-terminal" evidence="3">
    <location>
        <begin position="445"/>
        <end position="520"/>
    </location>
</feature>
<dbReference type="EC" id="6.2.1.3" evidence="4"/>
<protein>
    <submittedName>
        <fullName evidence="4">Long-chain-fatty-acid--CoA ligase</fullName>
        <ecNumber evidence="4">6.2.1.3</ecNumber>
    </submittedName>
</protein>
<sequence>MSETPVTATPAVPAAPGQGAPQRGTPWRLAASCAALARDRADHPAVRCEDRCLSYAELHRYSNRLAHALRSAGVRRGDRVAFYGRESEHYYALVLACAKLGCVIVPVNWRLTAHETGHILSDSGAGLLFVADEFATTAERARAAAPGRTVRLGDHGAGLRDWCADEPEDDVEAEGPGPDDAVAQIYTSGTTGLPKGVMLAQRSFFSLPAALGDSGGEWIDWLPDDVSLVSLPGFGIGGLAWFLHGFNAGATNVVMPAFHPQEALRLVREHRVTTTFAAPAMLEMLLDERGAGPEAFASLRKVAYGAAPVTEKLLLRFMDELGCALAQIYASTETGSVAVCLPPAAHRPGSPLLASVGRACPGNEIRITDDEGRTLPPGRTGQIRIRTHARMLGYWNNPGETARAVAGEWVRMGDVGRLDPDGYLYLTGRQHDTIICAGQNIYPAEIERELVAHPEVADAAVVGLPHPRWGESVGACVVPRPGSGVSAGELVARLRGRLANYKLPTSLHMADALPRNPSGKVLRRDVREWLLAADGDR</sequence>
<evidence type="ECO:0000259" key="3">
    <source>
        <dbReference type="Pfam" id="PF13193"/>
    </source>
</evidence>
<dbReference type="Proteomes" id="UP001214441">
    <property type="component" value="Unassembled WGS sequence"/>
</dbReference>
<dbReference type="GO" id="GO:0004467">
    <property type="term" value="F:long-chain fatty acid-CoA ligase activity"/>
    <property type="evidence" value="ECO:0007669"/>
    <property type="project" value="UniProtKB-EC"/>
</dbReference>
<name>A0ABT7A420_9ACTN</name>
<feature type="domain" description="AMP-dependent synthetase/ligase" evidence="2">
    <location>
        <begin position="37"/>
        <end position="395"/>
    </location>
</feature>
<keyword evidence="4" id="KW-0436">Ligase</keyword>
<proteinExistence type="predicted"/>
<evidence type="ECO:0000313" key="5">
    <source>
        <dbReference type="Proteomes" id="UP001214441"/>
    </source>
</evidence>
<dbReference type="SUPFAM" id="SSF56801">
    <property type="entry name" value="Acetyl-CoA synthetase-like"/>
    <property type="match status" value="1"/>
</dbReference>
<gene>
    <name evidence="4" type="ORF">NMN56_028365</name>
</gene>
<dbReference type="NCBIfam" id="NF004837">
    <property type="entry name" value="PRK06187.1"/>
    <property type="match status" value="1"/>
</dbReference>